<keyword evidence="7" id="KW-1185">Reference proteome</keyword>
<accession>A0A814RM14</accession>
<evidence type="ECO:0000313" key="6">
    <source>
        <dbReference type="Proteomes" id="UP000663854"/>
    </source>
</evidence>
<dbReference type="AlphaFoldDB" id="A0A814RM14"/>
<dbReference type="InterPro" id="IPR011042">
    <property type="entry name" value="6-blade_b-propeller_TolB-like"/>
</dbReference>
<dbReference type="InterPro" id="IPR001258">
    <property type="entry name" value="NHL_repeat"/>
</dbReference>
<dbReference type="Gene3D" id="2.120.10.30">
    <property type="entry name" value="TolB, C-terminal domain"/>
    <property type="match status" value="1"/>
</dbReference>
<reference evidence="4" key="1">
    <citation type="submission" date="2021-02" db="EMBL/GenBank/DDBJ databases">
        <authorList>
            <person name="Nowell W R."/>
        </authorList>
    </citation>
    <scope>NUCLEOTIDE SEQUENCE</scope>
</reference>
<feature type="coiled-coil region" evidence="3">
    <location>
        <begin position="84"/>
        <end position="133"/>
    </location>
</feature>
<dbReference type="PANTHER" id="PTHR24104">
    <property type="entry name" value="E3 UBIQUITIN-PROTEIN LIGASE NHLRC1-RELATED"/>
    <property type="match status" value="1"/>
</dbReference>
<evidence type="ECO:0000313" key="5">
    <source>
        <dbReference type="EMBL" id="CAF1365413.1"/>
    </source>
</evidence>
<dbReference type="GO" id="GO:0000209">
    <property type="term" value="P:protein polyubiquitination"/>
    <property type="evidence" value="ECO:0007669"/>
    <property type="project" value="TreeGrafter"/>
</dbReference>
<evidence type="ECO:0000256" key="3">
    <source>
        <dbReference type="SAM" id="Coils"/>
    </source>
</evidence>
<dbReference type="GO" id="GO:0008270">
    <property type="term" value="F:zinc ion binding"/>
    <property type="evidence" value="ECO:0007669"/>
    <property type="project" value="UniProtKB-KW"/>
</dbReference>
<dbReference type="GO" id="GO:0061630">
    <property type="term" value="F:ubiquitin protein ligase activity"/>
    <property type="evidence" value="ECO:0007669"/>
    <property type="project" value="TreeGrafter"/>
</dbReference>
<evidence type="ECO:0000313" key="4">
    <source>
        <dbReference type="EMBL" id="CAF1135979.1"/>
    </source>
</evidence>
<keyword evidence="1" id="KW-0677">Repeat</keyword>
<dbReference type="PANTHER" id="PTHR24104:SF25">
    <property type="entry name" value="PROTEIN LIN-41"/>
    <property type="match status" value="1"/>
</dbReference>
<feature type="repeat" description="NHL" evidence="2">
    <location>
        <begin position="444"/>
        <end position="480"/>
    </location>
</feature>
<evidence type="ECO:0000256" key="2">
    <source>
        <dbReference type="PROSITE-ProRule" id="PRU00504"/>
    </source>
</evidence>
<name>A0A814RM14_9BILA</name>
<feature type="repeat" description="NHL" evidence="2">
    <location>
        <begin position="199"/>
        <end position="238"/>
    </location>
</feature>
<sequence length="484" mass="55175">MATTTTNRNLCETCRKVKGVSKCEGCSKTFCYNHFVDHRQQLNKQLDEVEVTRDLFRQTLSEQTSESQNDILLQQINDWERNSIDKIRQTADEARKLLLKYTAKHITGIEIELNKLTDQLRQNRQDNDFVETDLYRWINQLIQLTDELNKLSKMTIRQSSRSLINKIYVDISIISSCWMEINANTRWLQNGITVAGDNERGNRLHQLDRPWGICIDDDEQMIYIADTSNHRILEWKYGATNGRIVAGGNGPGDRVDQLNNPKDVVVDKENNCLIICDEGNKRVMLWPRHNATNGQIISSNVRCAGLAMDDDGCFYVSDCKTHEVRRWRIGDNCGTVVAGVNGRGNHLNQLNCPSYIFVDQYYSVYISDEKNYRVMKWIRGATEGIVVAGGQGKGNGLAQLSCPRGVIVDQLGTVYVVDCENNRIIPWSKEAKEGTVVVGGNNQGKQLNQFYHPEDLSFDREGNIYVVDCSNDRIQRFNIDLTSS</sequence>
<dbReference type="GO" id="GO:0043161">
    <property type="term" value="P:proteasome-mediated ubiquitin-dependent protein catabolic process"/>
    <property type="evidence" value="ECO:0007669"/>
    <property type="project" value="TreeGrafter"/>
</dbReference>
<dbReference type="Pfam" id="PF01436">
    <property type="entry name" value="NHL"/>
    <property type="match status" value="3"/>
</dbReference>
<dbReference type="CDD" id="cd05819">
    <property type="entry name" value="NHL"/>
    <property type="match status" value="1"/>
</dbReference>
<dbReference type="EMBL" id="CAJNOL010001470">
    <property type="protein sequence ID" value="CAF1365413.1"/>
    <property type="molecule type" value="Genomic_DNA"/>
</dbReference>
<gene>
    <name evidence="5" type="ORF">JXQ802_LOCUS32856</name>
    <name evidence="4" type="ORF">PYM288_LOCUS21460</name>
</gene>
<feature type="repeat" description="NHL" evidence="2">
    <location>
        <begin position="393"/>
        <end position="430"/>
    </location>
</feature>
<keyword evidence="3" id="KW-0175">Coiled coil</keyword>
<evidence type="ECO:0000256" key="1">
    <source>
        <dbReference type="ARBA" id="ARBA00022737"/>
    </source>
</evidence>
<dbReference type="EMBL" id="CAJNOH010000849">
    <property type="protein sequence ID" value="CAF1135979.1"/>
    <property type="molecule type" value="Genomic_DNA"/>
</dbReference>
<protein>
    <submittedName>
        <fullName evidence="4">Uncharacterized protein</fullName>
    </submittedName>
</protein>
<organism evidence="4 6">
    <name type="scientific">Rotaria sordida</name>
    <dbReference type="NCBI Taxonomy" id="392033"/>
    <lineage>
        <taxon>Eukaryota</taxon>
        <taxon>Metazoa</taxon>
        <taxon>Spiralia</taxon>
        <taxon>Gnathifera</taxon>
        <taxon>Rotifera</taxon>
        <taxon>Eurotatoria</taxon>
        <taxon>Bdelloidea</taxon>
        <taxon>Philodinida</taxon>
        <taxon>Philodinidae</taxon>
        <taxon>Rotaria</taxon>
    </lineage>
</organism>
<dbReference type="Proteomes" id="UP000663854">
    <property type="component" value="Unassembled WGS sequence"/>
</dbReference>
<proteinExistence type="predicted"/>
<dbReference type="SUPFAM" id="SSF101898">
    <property type="entry name" value="NHL repeat"/>
    <property type="match status" value="1"/>
</dbReference>
<comment type="caution">
    <text evidence="4">The sequence shown here is derived from an EMBL/GenBank/DDBJ whole genome shotgun (WGS) entry which is preliminary data.</text>
</comment>
<evidence type="ECO:0000313" key="7">
    <source>
        <dbReference type="Proteomes" id="UP000663870"/>
    </source>
</evidence>
<dbReference type="PROSITE" id="PS51125">
    <property type="entry name" value="NHL"/>
    <property type="match status" value="3"/>
</dbReference>
<dbReference type="Gene3D" id="2.40.10.500">
    <property type="match status" value="1"/>
</dbReference>
<dbReference type="InterPro" id="IPR050952">
    <property type="entry name" value="TRIM-NHL_E3_ligases"/>
</dbReference>
<dbReference type="Proteomes" id="UP000663870">
    <property type="component" value="Unassembled WGS sequence"/>
</dbReference>